<keyword evidence="4" id="KW-0677">Repeat</keyword>
<evidence type="ECO:0000259" key="9">
    <source>
        <dbReference type="Pfam" id="PF01602"/>
    </source>
</evidence>
<name>A0A9W6Z8F0_9STRA</name>
<keyword evidence="5 7" id="KW-0653">Protein transport</keyword>
<dbReference type="InterPro" id="IPR016024">
    <property type="entry name" value="ARM-type_fold"/>
</dbReference>
<dbReference type="Gene3D" id="1.25.10.10">
    <property type="entry name" value="Leucine-rich Repeat Variant"/>
    <property type="match status" value="1"/>
</dbReference>
<dbReference type="Pfam" id="PF01602">
    <property type="entry name" value="Adaptin_N"/>
    <property type="match status" value="2"/>
</dbReference>
<dbReference type="FunFam" id="1.25.10.10:FF:001926">
    <property type="entry name" value="Uncharacterized protein"/>
    <property type="match status" value="1"/>
</dbReference>
<feature type="domain" description="Clathrin/coatomer adaptor adaptin-like N-terminal" evidence="9">
    <location>
        <begin position="365"/>
        <end position="607"/>
    </location>
</feature>
<keyword evidence="6" id="KW-0472">Membrane</keyword>
<feature type="compositionally biased region" description="Basic residues" evidence="8">
    <location>
        <begin position="968"/>
        <end position="980"/>
    </location>
</feature>
<comment type="subcellular location">
    <subcellularLocation>
        <location evidence="1">Endomembrane system</location>
    </subcellularLocation>
    <subcellularLocation>
        <location evidence="7">Golgi apparatus</location>
    </subcellularLocation>
</comment>
<feature type="compositionally biased region" description="Basic residues" evidence="8">
    <location>
        <begin position="855"/>
        <end position="874"/>
    </location>
</feature>
<dbReference type="GO" id="GO:0005794">
    <property type="term" value="C:Golgi apparatus"/>
    <property type="evidence" value="ECO:0007669"/>
    <property type="project" value="UniProtKB-SubCell"/>
</dbReference>
<dbReference type="GO" id="GO:0006896">
    <property type="term" value="P:Golgi to vacuole transport"/>
    <property type="evidence" value="ECO:0007669"/>
    <property type="project" value="TreeGrafter"/>
</dbReference>
<reference evidence="11" key="1">
    <citation type="journal article" date="2023" name="Commun. Biol.">
        <title>Genome analysis of Parmales, the sister group of diatoms, reveals the evolutionary specialization of diatoms from phago-mixotrophs to photoautotrophs.</title>
        <authorList>
            <person name="Ban H."/>
            <person name="Sato S."/>
            <person name="Yoshikawa S."/>
            <person name="Yamada K."/>
            <person name="Nakamura Y."/>
            <person name="Ichinomiya M."/>
            <person name="Sato N."/>
            <person name="Blanc-Mathieu R."/>
            <person name="Endo H."/>
            <person name="Kuwata A."/>
            <person name="Ogata H."/>
        </authorList>
    </citation>
    <scope>NUCLEOTIDE SEQUENCE [LARGE SCALE GENOMIC DNA]</scope>
</reference>
<evidence type="ECO:0000256" key="8">
    <source>
        <dbReference type="SAM" id="MobiDB-lite"/>
    </source>
</evidence>
<dbReference type="InterPro" id="IPR011989">
    <property type="entry name" value="ARM-like"/>
</dbReference>
<dbReference type="InterPro" id="IPR017105">
    <property type="entry name" value="AP3_complex_dsu"/>
</dbReference>
<evidence type="ECO:0000256" key="6">
    <source>
        <dbReference type="ARBA" id="ARBA00023136"/>
    </source>
</evidence>
<feature type="region of interest" description="Disordered" evidence="8">
    <location>
        <begin position="618"/>
        <end position="640"/>
    </location>
</feature>
<evidence type="ECO:0000256" key="7">
    <source>
        <dbReference type="PIRNR" id="PIRNR037092"/>
    </source>
</evidence>
<evidence type="ECO:0000256" key="5">
    <source>
        <dbReference type="ARBA" id="ARBA00022927"/>
    </source>
</evidence>
<comment type="subunit">
    <text evidence="7">Adaptor protein complex 3 (AP-3) is a heterotetramer.</text>
</comment>
<protein>
    <recommendedName>
        <fullName evidence="7">AP-3 complex subunit delta</fullName>
    </recommendedName>
</protein>
<sequence length="1172" mass="126836">MFEKSLTDLVKGIRAHKRSPSAFISASILECKNELRDLNEFVKANAIKKLTFLRMMGYEFSWANFATIEVMSSQRFGHKRVGYLAAAQSFNEETDVILLTTNLLKKEFKSSNIYEVGLAINCLSNIVTPDLARELLPDLTRLTQHSHGYIRKKAVLCLFKLFMKYPQGLRLTFDRVKQCLDDSEPAVVSCAVNVITELADKNPKNYLLMAPHFFNLLTSSSNNWMLIKVVKLLGSLVSEEPRLARKLLEPLAAIVQNTQAKSLLYEAVYTLTLALPYARKADGSVPKTVPAIVQLCMEKLKAFVEETDQNLKYLGLVGFVSLMKSHPKEVVEQRGEAQRSDVALRKHSTNPAILTRRQKTASHVAGLILRCLCDDDVTIRSRALELLTGMVTKKNLQELVDQLMQHVRLSEGAYRDELIGKIVFMCSREKYSYIADFKWYISILVAMSRLHGTEHGMVISGQITDVATRVFPVREFCVGRMVEILLASDLTMGRSKETIWEVLRAAAWVVGEYSSFVTSASPPEADGVHCGLLRVLLSTRSLDLPPRTQAVYLQSALKVFAAASGSSAVDADALLECVGIFEANLPAWMQSKEIEVQERASTCHKFLCSLKLLQPNIDQPPPAVDEDSESKSATPFTGEPDAPITSDFLGLVMDPAVATPVISSMTTTTSTAPTCSSFQAENFKSSAPTLTRVCVPDPMKPVSAKAQKKLTAPSSSNLDTPLNAKLFNNLLQDDAATHLKRKLTIEEVYFGFFGASAKINPRRGRDEIASSNSVDLDEAATNPSRVSELVDSAPTHPGGLDRIDGTPFYLTGGDAGDGSDGEEEGAGGDFGEIKLGLSDSDEIEEVVNKADPSGKSKKGKGKAKSKSKKRKKKERATDDSLSMRADAMAIFGGDMVFRSDDDDEDSSDDGAQRVDGGSNAASGDKTFDSLAKVDLTTPLAPDEVMPERKHREVPDYTGGDAGSEGDKKKRKKEKKKKKKKGSVEAEAVAVTTNDLLDFGACGSSANAGSGSELFDALSSGDLLLPLEQSQVPPGGGAGAGGRSQLVPQVPQVPPRGASELDPDNTATLDSIMAEFAAGQWAEHSTKVKAAESNVALDNKQVVAKISALLNASIVDGSLAADGSHATLAAKSGPTGKVRIMIKMKGTMAKITIKATNKKLGKAVNKVCKGMTI</sequence>
<feature type="domain" description="Clathrin/coatomer adaptor adaptin-like N-terminal" evidence="9">
    <location>
        <begin position="25"/>
        <end position="333"/>
    </location>
</feature>
<dbReference type="PANTHER" id="PTHR22781:SF12">
    <property type="entry name" value="AP-3 COMPLEX SUBUNIT DELTA-1"/>
    <property type="match status" value="1"/>
</dbReference>
<evidence type="ECO:0000256" key="2">
    <source>
        <dbReference type="ARBA" id="ARBA00006613"/>
    </source>
</evidence>
<feature type="compositionally biased region" description="Acidic residues" evidence="8">
    <location>
        <begin position="817"/>
        <end position="826"/>
    </location>
</feature>
<feature type="compositionally biased region" description="Basic and acidic residues" evidence="8">
    <location>
        <begin position="945"/>
        <end position="954"/>
    </location>
</feature>
<evidence type="ECO:0000256" key="1">
    <source>
        <dbReference type="ARBA" id="ARBA00004308"/>
    </source>
</evidence>
<comment type="caution">
    <text evidence="10">The sequence shown here is derived from an EMBL/GenBank/DDBJ whole genome shotgun (WGS) entry which is preliminary data.</text>
</comment>
<feature type="region of interest" description="Disordered" evidence="8">
    <location>
        <begin position="847"/>
        <end position="985"/>
    </location>
</feature>
<dbReference type="Proteomes" id="UP001162640">
    <property type="component" value="Unassembled WGS sequence"/>
</dbReference>
<organism evidence="10 11">
    <name type="scientific">Triparma laevis f. inornata</name>
    <dbReference type="NCBI Taxonomy" id="1714386"/>
    <lineage>
        <taxon>Eukaryota</taxon>
        <taxon>Sar</taxon>
        <taxon>Stramenopiles</taxon>
        <taxon>Ochrophyta</taxon>
        <taxon>Bolidophyceae</taxon>
        <taxon>Parmales</taxon>
        <taxon>Triparmaceae</taxon>
        <taxon>Triparma</taxon>
    </lineage>
</organism>
<evidence type="ECO:0000256" key="3">
    <source>
        <dbReference type="ARBA" id="ARBA00022448"/>
    </source>
</evidence>
<keyword evidence="7" id="KW-0333">Golgi apparatus</keyword>
<comment type="similarity">
    <text evidence="2 7">Belongs to the adaptor complexes large subunit family.</text>
</comment>
<dbReference type="PANTHER" id="PTHR22781">
    <property type="entry name" value="DELTA ADAPTIN-RELATED"/>
    <property type="match status" value="1"/>
</dbReference>
<dbReference type="GO" id="GO:0030123">
    <property type="term" value="C:AP-3 adaptor complex"/>
    <property type="evidence" value="ECO:0007669"/>
    <property type="project" value="InterPro"/>
</dbReference>
<evidence type="ECO:0000313" key="11">
    <source>
        <dbReference type="Proteomes" id="UP001162640"/>
    </source>
</evidence>
<proteinExistence type="inferred from homology"/>
<feature type="region of interest" description="Disordered" evidence="8">
    <location>
        <begin position="770"/>
        <end position="834"/>
    </location>
</feature>
<dbReference type="PIRSF" id="PIRSF037092">
    <property type="entry name" value="AP3_complex_delta"/>
    <property type="match status" value="1"/>
</dbReference>
<gene>
    <name evidence="10" type="ORF">TL16_g00100</name>
</gene>
<dbReference type="EMBL" id="BLQM01000002">
    <property type="protein sequence ID" value="GMH47591.1"/>
    <property type="molecule type" value="Genomic_DNA"/>
</dbReference>
<evidence type="ECO:0000313" key="10">
    <source>
        <dbReference type="EMBL" id="GMH47591.1"/>
    </source>
</evidence>
<accession>A0A9W6Z8F0</accession>
<dbReference type="InterPro" id="IPR002553">
    <property type="entry name" value="Clathrin/coatomer_adapt-like_N"/>
</dbReference>
<dbReference type="GO" id="GO:0006623">
    <property type="term" value="P:protein targeting to vacuole"/>
    <property type="evidence" value="ECO:0007669"/>
    <property type="project" value="TreeGrafter"/>
</dbReference>
<dbReference type="GO" id="GO:0010008">
    <property type="term" value="C:endosome membrane"/>
    <property type="evidence" value="ECO:0007669"/>
    <property type="project" value="TreeGrafter"/>
</dbReference>
<dbReference type="AlphaFoldDB" id="A0A9W6Z8F0"/>
<keyword evidence="3 7" id="KW-0813">Transport</keyword>
<evidence type="ECO:0000256" key="4">
    <source>
        <dbReference type="ARBA" id="ARBA00022737"/>
    </source>
</evidence>
<dbReference type="SUPFAM" id="SSF48371">
    <property type="entry name" value="ARM repeat"/>
    <property type="match status" value="1"/>
</dbReference>